<keyword evidence="5 7" id="KW-0472">Membrane</keyword>
<sequence length="475" mass="53356">MGMVARGGLKNHTRDDPTILNRKLKRKKRRTSKYRFHLPFLWRACVACILGLLIIGGGGAMCSFGFLADEYSTSEHINKTTKARYDIVDHQLRSHLKNSVYGGAVLMGFGLFVIVVSCVIVCDERDRQIKEMEEADVEREKNKPSFYDAIIGQFRNIKDVTQTNCQDNLGFQGDVSNRLSVTPRPGPSCTSGSLSPSSAKYILPRQSLDYLSENDTDSMNSAYPHMDIVITDADKEPRSKSLDFTKIRENSPDILNESMKFPSMSCLREDIVPNFLEQKRPKTTAGKHCIREIYSPDLRRPKTAQIDGHDNKIASATNIDRSIIARKDQLRPKSMMGIRPMYSQTGDVCLFNIDEFDTDSIDDDMSINGTINGNTSPQVLQIHPDDDFEIMENRSDKCESSSDDTYAVGENNIQIEKEQDGYTLEDAVFVKQTKGVTLRSSTNETRTGRNRHNRTESIASSDTDGAKTNLTNVTI</sequence>
<keyword evidence="4 7" id="KW-1133">Transmembrane helix</keyword>
<feature type="compositionally biased region" description="Polar residues" evidence="6">
    <location>
        <begin position="456"/>
        <end position="475"/>
    </location>
</feature>
<dbReference type="PANTHER" id="PTHR31815">
    <property type="entry name" value="AGAP005329-PA"/>
    <property type="match status" value="1"/>
</dbReference>
<dbReference type="AlphaFoldDB" id="A0A8S4N1S3"/>
<protein>
    <submittedName>
        <fullName evidence="8">Uncharacterized protein</fullName>
    </submittedName>
</protein>
<evidence type="ECO:0000313" key="8">
    <source>
        <dbReference type="EMBL" id="CAH1774795.1"/>
    </source>
</evidence>
<proteinExistence type="inferred from homology"/>
<name>A0A8S4N1S3_OWEFU</name>
<evidence type="ECO:0000256" key="4">
    <source>
        <dbReference type="ARBA" id="ARBA00022989"/>
    </source>
</evidence>
<evidence type="ECO:0000256" key="5">
    <source>
        <dbReference type="ARBA" id="ARBA00023136"/>
    </source>
</evidence>
<comment type="similarity">
    <text evidence="2">Belongs to the TMEM200 family.</text>
</comment>
<dbReference type="OrthoDB" id="9994280at2759"/>
<evidence type="ECO:0000256" key="7">
    <source>
        <dbReference type="SAM" id="Phobius"/>
    </source>
</evidence>
<feature type="transmembrane region" description="Helical" evidence="7">
    <location>
        <begin position="40"/>
        <end position="68"/>
    </location>
</feature>
<evidence type="ECO:0000256" key="3">
    <source>
        <dbReference type="ARBA" id="ARBA00022692"/>
    </source>
</evidence>
<comment type="subcellular location">
    <subcellularLocation>
        <location evidence="1">Membrane</location>
        <topology evidence="1">Multi-pass membrane protein</topology>
    </subcellularLocation>
</comment>
<dbReference type="InterPro" id="IPR018787">
    <property type="entry name" value="DUF2371_TMEM200"/>
</dbReference>
<dbReference type="GO" id="GO:0016020">
    <property type="term" value="C:membrane"/>
    <property type="evidence" value="ECO:0007669"/>
    <property type="project" value="UniProtKB-SubCell"/>
</dbReference>
<evidence type="ECO:0000313" key="9">
    <source>
        <dbReference type="Proteomes" id="UP000749559"/>
    </source>
</evidence>
<dbReference type="Proteomes" id="UP000749559">
    <property type="component" value="Unassembled WGS sequence"/>
</dbReference>
<comment type="caution">
    <text evidence="8">The sequence shown here is derived from an EMBL/GenBank/DDBJ whole genome shotgun (WGS) entry which is preliminary data.</text>
</comment>
<dbReference type="EMBL" id="CAIIXF020000001">
    <property type="protein sequence ID" value="CAH1774795.1"/>
    <property type="molecule type" value="Genomic_DNA"/>
</dbReference>
<evidence type="ECO:0000256" key="6">
    <source>
        <dbReference type="SAM" id="MobiDB-lite"/>
    </source>
</evidence>
<feature type="region of interest" description="Disordered" evidence="6">
    <location>
        <begin position="439"/>
        <end position="475"/>
    </location>
</feature>
<evidence type="ECO:0000256" key="2">
    <source>
        <dbReference type="ARBA" id="ARBA00005308"/>
    </source>
</evidence>
<keyword evidence="9" id="KW-1185">Reference proteome</keyword>
<gene>
    <name evidence="8" type="ORF">OFUS_LOCUS2183</name>
</gene>
<reference evidence="8" key="1">
    <citation type="submission" date="2022-03" db="EMBL/GenBank/DDBJ databases">
        <authorList>
            <person name="Martin C."/>
        </authorList>
    </citation>
    <scope>NUCLEOTIDE SEQUENCE</scope>
</reference>
<feature type="transmembrane region" description="Helical" evidence="7">
    <location>
        <begin position="100"/>
        <end position="122"/>
    </location>
</feature>
<keyword evidence="3 7" id="KW-0812">Transmembrane</keyword>
<feature type="region of interest" description="Disordered" evidence="6">
    <location>
        <begin position="176"/>
        <end position="195"/>
    </location>
</feature>
<evidence type="ECO:0000256" key="1">
    <source>
        <dbReference type="ARBA" id="ARBA00004141"/>
    </source>
</evidence>
<accession>A0A8S4N1S3</accession>
<organism evidence="8 9">
    <name type="scientific">Owenia fusiformis</name>
    <name type="common">Polychaete worm</name>
    <dbReference type="NCBI Taxonomy" id="6347"/>
    <lineage>
        <taxon>Eukaryota</taxon>
        <taxon>Metazoa</taxon>
        <taxon>Spiralia</taxon>
        <taxon>Lophotrochozoa</taxon>
        <taxon>Annelida</taxon>
        <taxon>Polychaeta</taxon>
        <taxon>Sedentaria</taxon>
        <taxon>Canalipalpata</taxon>
        <taxon>Sabellida</taxon>
        <taxon>Oweniida</taxon>
        <taxon>Oweniidae</taxon>
        <taxon>Owenia</taxon>
    </lineage>
</organism>
<dbReference type="PANTHER" id="PTHR31815:SF1">
    <property type="entry name" value="TRANSMEMBRANE PROTEIN 200C"/>
    <property type="match status" value="1"/>
</dbReference>